<protein>
    <submittedName>
        <fullName evidence="1">Uncharacterized protein</fullName>
    </submittedName>
</protein>
<accession>A0A151P8F4</accession>
<comment type="caution">
    <text evidence="1">The sequence shown here is derived from an EMBL/GenBank/DDBJ whole genome shotgun (WGS) entry which is preliminary data.</text>
</comment>
<sequence length="90" mass="10255">MWPDAKYNYFQSSSTARPGSAYVEPQGLWTLMTGEKECMGTSREEKLLKGDESAETSRWICRGLAWTLLLNWTLSTTDGLWIYGGARKRL</sequence>
<organism evidence="1 2">
    <name type="scientific">Alligator mississippiensis</name>
    <name type="common">American alligator</name>
    <dbReference type="NCBI Taxonomy" id="8496"/>
    <lineage>
        <taxon>Eukaryota</taxon>
        <taxon>Metazoa</taxon>
        <taxon>Chordata</taxon>
        <taxon>Craniata</taxon>
        <taxon>Vertebrata</taxon>
        <taxon>Euteleostomi</taxon>
        <taxon>Archelosauria</taxon>
        <taxon>Archosauria</taxon>
        <taxon>Crocodylia</taxon>
        <taxon>Alligatoridae</taxon>
        <taxon>Alligatorinae</taxon>
        <taxon>Alligator</taxon>
    </lineage>
</organism>
<proteinExistence type="predicted"/>
<dbReference type="Proteomes" id="UP000050525">
    <property type="component" value="Unassembled WGS sequence"/>
</dbReference>
<dbReference type="AlphaFoldDB" id="A0A151P8F4"/>
<keyword evidence="2" id="KW-1185">Reference proteome</keyword>
<evidence type="ECO:0000313" key="1">
    <source>
        <dbReference type="EMBL" id="KYO45260.1"/>
    </source>
</evidence>
<dbReference type="EMBL" id="AKHW03000629">
    <property type="protein sequence ID" value="KYO45260.1"/>
    <property type="molecule type" value="Genomic_DNA"/>
</dbReference>
<name>A0A151P8F4_ALLMI</name>
<reference evidence="1 2" key="1">
    <citation type="journal article" date="2012" name="Genome Biol.">
        <title>Sequencing three crocodilian genomes to illuminate the evolution of archosaurs and amniotes.</title>
        <authorList>
            <person name="St John J.A."/>
            <person name="Braun E.L."/>
            <person name="Isberg S.R."/>
            <person name="Miles L.G."/>
            <person name="Chong A.Y."/>
            <person name="Gongora J."/>
            <person name="Dalzell P."/>
            <person name="Moran C."/>
            <person name="Bed'hom B."/>
            <person name="Abzhanov A."/>
            <person name="Burgess S.C."/>
            <person name="Cooksey A.M."/>
            <person name="Castoe T.A."/>
            <person name="Crawford N.G."/>
            <person name="Densmore L.D."/>
            <person name="Drew J.C."/>
            <person name="Edwards S.V."/>
            <person name="Faircloth B.C."/>
            <person name="Fujita M.K."/>
            <person name="Greenwold M.J."/>
            <person name="Hoffmann F.G."/>
            <person name="Howard J.M."/>
            <person name="Iguchi T."/>
            <person name="Janes D.E."/>
            <person name="Khan S.Y."/>
            <person name="Kohno S."/>
            <person name="de Koning A.J."/>
            <person name="Lance S.L."/>
            <person name="McCarthy F.M."/>
            <person name="McCormack J.E."/>
            <person name="Merchant M.E."/>
            <person name="Peterson D.G."/>
            <person name="Pollock D.D."/>
            <person name="Pourmand N."/>
            <person name="Raney B.J."/>
            <person name="Roessler K.A."/>
            <person name="Sanford J.R."/>
            <person name="Sawyer R.H."/>
            <person name="Schmidt C.J."/>
            <person name="Triplett E.W."/>
            <person name="Tuberville T.D."/>
            <person name="Venegas-Anaya M."/>
            <person name="Howard J.T."/>
            <person name="Jarvis E.D."/>
            <person name="Guillette L.J.Jr."/>
            <person name="Glenn T.C."/>
            <person name="Green R.E."/>
            <person name="Ray D.A."/>
        </authorList>
    </citation>
    <scope>NUCLEOTIDE SEQUENCE [LARGE SCALE GENOMIC DNA]</scope>
    <source>
        <strain evidence="1">KSC_2009_1</strain>
    </source>
</reference>
<gene>
    <name evidence="1" type="ORF">Y1Q_0014705</name>
</gene>
<evidence type="ECO:0000313" key="2">
    <source>
        <dbReference type="Proteomes" id="UP000050525"/>
    </source>
</evidence>